<sequence>MAGSQRVPIAIARFIVEATLSVLFFVDGDLLFELPAPLCLEEEVALSLPQPLDHENITCRLAAVECRPNPALLQQTGAVELDVFLCLEILVEAPVVLEVIGRMCAPRPASIPVPPRKLALDCTPFRLPPNCPRLQ</sequence>
<proteinExistence type="predicted"/>
<protein>
    <submittedName>
        <fullName evidence="1">Uncharacterized protein</fullName>
    </submittedName>
</protein>
<name>A0A3M8AFH1_9BACL</name>
<gene>
    <name evidence="1" type="ORF">EB820_22525</name>
</gene>
<accession>A0A3M8AFH1</accession>
<dbReference type="Proteomes" id="UP000276178">
    <property type="component" value="Unassembled WGS sequence"/>
</dbReference>
<evidence type="ECO:0000313" key="1">
    <source>
        <dbReference type="EMBL" id="RNB49870.1"/>
    </source>
</evidence>
<evidence type="ECO:0000313" key="2">
    <source>
        <dbReference type="Proteomes" id="UP000276178"/>
    </source>
</evidence>
<organism evidence="1 2">
    <name type="scientific">Brevibacillus agri</name>
    <dbReference type="NCBI Taxonomy" id="51101"/>
    <lineage>
        <taxon>Bacteria</taxon>
        <taxon>Bacillati</taxon>
        <taxon>Bacillota</taxon>
        <taxon>Bacilli</taxon>
        <taxon>Bacillales</taxon>
        <taxon>Paenibacillaceae</taxon>
        <taxon>Brevibacillus</taxon>
    </lineage>
</organism>
<reference evidence="1 2" key="1">
    <citation type="submission" date="2018-10" db="EMBL/GenBank/DDBJ databases">
        <title>Phylogenomics of Brevibacillus.</title>
        <authorList>
            <person name="Dunlap C."/>
        </authorList>
    </citation>
    <scope>NUCLEOTIDE SEQUENCE [LARGE SCALE GENOMIC DNA]</scope>
    <source>
        <strain evidence="1 2">NRRL NRS 1219</strain>
    </source>
</reference>
<comment type="caution">
    <text evidence="1">The sequence shown here is derived from an EMBL/GenBank/DDBJ whole genome shotgun (WGS) entry which is preliminary data.</text>
</comment>
<dbReference type="AlphaFoldDB" id="A0A3M8AFH1"/>
<dbReference type="EMBL" id="RHHN01000077">
    <property type="protein sequence ID" value="RNB49870.1"/>
    <property type="molecule type" value="Genomic_DNA"/>
</dbReference>